<feature type="region of interest" description="Disordered" evidence="6">
    <location>
        <begin position="174"/>
        <end position="223"/>
    </location>
</feature>
<dbReference type="SUPFAM" id="SSF53850">
    <property type="entry name" value="Periplasmic binding protein-like II"/>
    <property type="match status" value="1"/>
</dbReference>
<proteinExistence type="inferred from homology"/>
<dbReference type="KEGG" id="cku:UL82_08030"/>
<organism evidence="7 9">
    <name type="scientific">Corynebacterium kutscheri</name>
    <dbReference type="NCBI Taxonomy" id="35755"/>
    <lineage>
        <taxon>Bacteria</taxon>
        <taxon>Bacillati</taxon>
        <taxon>Actinomycetota</taxon>
        <taxon>Actinomycetes</taxon>
        <taxon>Mycobacteriales</taxon>
        <taxon>Corynebacteriaceae</taxon>
        <taxon>Corynebacterium</taxon>
    </lineage>
</organism>
<dbReference type="HOGENOM" id="CLU_039613_3_2_11"/>
<evidence type="ECO:0000313" key="7">
    <source>
        <dbReference type="EMBL" id="AKE41767.1"/>
    </source>
</evidence>
<evidence type="ECO:0000256" key="5">
    <source>
        <dbReference type="ARBA" id="ARBA00023163"/>
    </source>
</evidence>
<evidence type="ECO:0000313" key="10">
    <source>
        <dbReference type="Proteomes" id="UP000271380"/>
    </source>
</evidence>
<dbReference type="GO" id="GO:0032993">
    <property type="term" value="C:protein-DNA complex"/>
    <property type="evidence" value="ECO:0007669"/>
    <property type="project" value="TreeGrafter"/>
</dbReference>
<dbReference type="CDD" id="cd05466">
    <property type="entry name" value="PBP2_LTTR_substrate"/>
    <property type="match status" value="1"/>
</dbReference>
<dbReference type="STRING" id="35755.UL82_08030"/>
<reference evidence="8 10" key="2">
    <citation type="submission" date="2018-12" db="EMBL/GenBank/DDBJ databases">
        <authorList>
            <consortium name="Pathogen Informatics"/>
        </authorList>
    </citation>
    <scope>NUCLEOTIDE SEQUENCE [LARGE SCALE GENOMIC DNA]</scope>
    <source>
        <strain evidence="8 10">NCTC949</strain>
    </source>
</reference>
<keyword evidence="4" id="KW-0010">Activator</keyword>
<reference evidence="7 9" key="1">
    <citation type="journal article" date="2015" name="Genome Announc.">
        <title>Complete Genome Sequence of Corynebacterium kutscheri DSM 20755, a Corynebacterial Type Strain with Remarkably Low G+C Content of Chromosomal DNA.</title>
        <authorList>
            <person name="Ruckert C."/>
            <person name="Albersmeier A."/>
            <person name="Winkler A."/>
            <person name="Tauch A."/>
        </authorList>
    </citation>
    <scope>NUCLEOTIDE SEQUENCE [LARGE SCALE GENOMIC DNA]</scope>
    <source>
        <strain evidence="7 9">DSM 20755</strain>
    </source>
</reference>
<dbReference type="RefSeq" id="WP_046440195.1">
    <property type="nucleotide sequence ID" value="NZ_CP011312.1"/>
</dbReference>
<comment type="similarity">
    <text evidence="1">Belongs to the LysR transcriptional regulatory family.</text>
</comment>
<evidence type="ECO:0000313" key="8">
    <source>
        <dbReference type="EMBL" id="VEH09042.1"/>
    </source>
</evidence>
<feature type="compositionally biased region" description="Basic residues" evidence="6">
    <location>
        <begin position="212"/>
        <end position="223"/>
    </location>
</feature>
<dbReference type="OrthoDB" id="3388207at2"/>
<accession>A0A0F6R0J0</accession>
<dbReference type="PANTHER" id="PTHR30346:SF0">
    <property type="entry name" value="HCA OPERON TRANSCRIPTIONAL ACTIVATOR HCAR"/>
    <property type="match status" value="1"/>
</dbReference>
<dbReference type="Gene3D" id="3.40.190.10">
    <property type="entry name" value="Periplasmic binding protein-like II"/>
    <property type="match status" value="2"/>
</dbReference>
<sequence length="223" mass="24968">MLRLSFITGTEPDKWFDRFNTRTSYGLQTQRSDDPLADILNDSADLVLTRLPDHRLNDELHKVVLYEEALGVALPKEHTLTLVPTLSEEDISEEIIHYRSGVEVDIPAVRNGLQLVAANVGIVIAPRPLLKVLSGKLIEHRGFSGQQPSTQIALVWKKEKDSEAIQDFVGIAKGRTPNSSRQTVKKTAKQKTQEKAKRRQATIRKGGVSKRSATRGKTGRKRR</sequence>
<evidence type="ECO:0000256" key="4">
    <source>
        <dbReference type="ARBA" id="ARBA00023159"/>
    </source>
</evidence>
<dbReference type="GO" id="GO:0003700">
    <property type="term" value="F:DNA-binding transcription factor activity"/>
    <property type="evidence" value="ECO:0007669"/>
    <property type="project" value="TreeGrafter"/>
</dbReference>
<keyword evidence="2" id="KW-0805">Transcription regulation</keyword>
<evidence type="ECO:0000256" key="6">
    <source>
        <dbReference type="SAM" id="MobiDB-lite"/>
    </source>
</evidence>
<dbReference type="GO" id="GO:0003677">
    <property type="term" value="F:DNA binding"/>
    <property type="evidence" value="ECO:0007669"/>
    <property type="project" value="UniProtKB-KW"/>
</dbReference>
<evidence type="ECO:0000313" key="9">
    <source>
        <dbReference type="Proteomes" id="UP000033457"/>
    </source>
</evidence>
<dbReference type="AlphaFoldDB" id="A0A0F6R0J0"/>
<keyword evidence="5" id="KW-0804">Transcription</keyword>
<dbReference type="EMBL" id="LR134377">
    <property type="protein sequence ID" value="VEH09042.1"/>
    <property type="molecule type" value="Genomic_DNA"/>
</dbReference>
<evidence type="ECO:0000256" key="3">
    <source>
        <dbReference type="ARBA" id="ARBA00023125"/>
    </source>
</evidence>
<protein>
    <submittedName>
        <fullName evidence="7">LysR family regulator</fullName>
    </submittedName>
    <submittedName>
        <fullName evidence="8">LysR family transcriptional regulator</fullName>
    </submittedName>
</protein>
<dbReference type="EMBL" id="CP011312">
    <property type="protein sequence ID" value="AKE41767.1"/>
    <property type="molecule type" value="Genomic_DNA"/>
</dbReference>
<dbReference type="Proteomes" id="UP000271380">
    <property type="component" value="Chromosome"/>
</dbReference>
<name>A0A0F6R0J0_9CORY</name>
<evidence type="ECO:0000256" key="2">
    <source>
        <dbReference type="ARBA" id="ARBA00023015"/>
    </source>
</evidence>
<dbReference type="Proteomes" id="UP000033457">
    <property type="component" value="Chromosome"/>
</dbReference>
<keyword evidence="9" id="KW-1185">Reference proteome</keyword>
<gene>
    <name evidence="8" type="primary">lysR</name>
    <name evidence="8" type="ORF">NCTC949_02169</name>
    <name evidence="7" type="ORF">UL82_08030</name>
</gene>
<evidence type="ECO:0000256" key="1">
    <source>
        <dbReference type="ARBA" id="ARBA00009437"/>
    </source>
</evidence>
<keyword evidence="3" id="KW-0238">DNA-binding</keyword>
<dbReference type="PANTHER" id="PTHR30346">
    <property type="entry name" value="TRANSCRIPTIONAL DUAL REGULATOR HCAR-RELATED"/>
    <property type="match status" value="1"/>
</dbReference>